<feature type="transmembrane region" description="Helical" evidence="1">
    <location>
        <begin position="59"/>
        <end position="76"/>
    </location>
</feature>
<dbReference type="AlphaFoldDB" id="A0A8J2PMJ8"/>
<protein>
    <submittedName>
        <fullName evidence="2">Uncharacterized protein</fullName>
    </submittedName>
</protein>
<keyword evidence="3" id="KW-1185">Reference proteome</keyword>
<feature type="transmembrane region" description="Helical" evidence="1">
    <location>
        <begin position="213"/>
        <end position="234"/>
    </location>
</feature>
<reference evidence="2" key="1">
    <citation type="submission" date="2021-06" db="EMBL/GenBank/DDBJ databases">
        <authorList>
            <person name="Hodson N. C."/>
            <person name="Mongue J. A."/>
            <person name="Jaron S. K."/>
        </authorList>
    </citation>
    <scope>NUCLEOTIDE SEQUENCE</scope>
</reference>
<organism evidence="2 3">
    <name type="scientific">Allacma fusca</name>
    <dbReference type="NCBI Taxonomy" id="39272"/>
    <lineage>
        <taxon>Eukaryota</taxon>
        <taxon>Metazoa</taxon>
        <taxon>Ecdysozoa</taxon>
        <taxon>Arthropoda</taxon>
        <taxon>Hexapoda</taxon>
        <taxon>Collembola</taxon>
        <taxon>Symphypleona</taxon>
        <taxon>Sminthuridae</taxon>
        <taxon>Allacma</taxon>
    </lineage>
</organism>
<dbReference type="EMBL" id="CAJVCH010472237">
    <property type="protein sequence ID" value="CAG7820195.1"/>
    <property type="molecule type" value="Genomic_DNA"/>
</dbReference>
<proteinExistence type="predicted"/>
<feature type="transmembrane region" description="Helical" evidence="1">
    <location>
        <begin position="96"/>
        <end position="115"/>
    </location>
</feature>
<dbReference type="Proteomes" id="UP000708208">
    <property type="component" value="Unassembled WGS sequence"/>
</dbReference>
<sequence length="396" mass="45800">MFKGIPAVTHVGNSRGPYVYMFFVTYYFAAVLLISPVIVRFDEKKQRFAVKRCNVFQQIGCLMVQILSSISAVKMLQGMWSHMVANPGYIGAYFDFFNGVILHCYSITIIYFNWFRLEKFDDFLKSLQENLLVRQSNMALWKAKLLPAFFWCLTFYMAYIWSLIVFQIQFSSWDGFVASQNSAVMELFGQRAVFLTPTGLGILAIIGKFYHGFYIHLPHNVFGTVGLFCAYYLAKEFSKMILKEEDVSPEVLKLYKDYKITLKSVNAILTPFNLHFVSMTLTYHSIHLFDALNTTVPLWKINTYLYIMYLANFLYLPVKTLLIVKQNMKKLLWNNQNYRNLSMGQLKVILDDFQSDSLAVKGGRSFTINSMFSGKVIQQLIYYSMLNTVANQAIAI</sequence>
<accession>A0A8J2PMJ8</accession>
<name>A0A8J2PMJ8_9HEXA</name>
<evidence type="ECO:0000313" key="2">
    <source>
        <dbReference type="EMBL" id="CAG7820195.1"/>
    </source>
</evidence>
<evidence type="ECO:0000313" key="3">
    <source>
        <dbReference type="Proteomes" id="UP000708208"/>
    </source>
</evidence>
<feature type="transmembrane region" description="Helical" evidence="1">
    <location>
        <begin position="145"/>
        <end position="168"/>
    </location>
</feature>
<keyword evidence="1" id="KW-0472">Membrane</keyword>
<keyword evidence="1" id="KW-1133">Transmembrane helix</keyword>
<feature type="transmembrane region" description="Helical" evidence="1">
    <location>
        <begin position="304"/>
        <end position="324"/>
    </location>
</feature>
<comment type="caution">
    <text evidence="2">The sequence shown here is derived from an EMBL/GenBank/DDBJ whole genome shotgun (WGS) entry which is preliminary data.</text>
</comment>
<feature type="transmembrane region" description="Helical" evidence="1">
    <location>
        <begin position="18"/>
        <end position="39"/>
    </location>
</feature>
<evidence type="ECO:0000256" key="1">
    <source>
        <dbReference type="SAM" id="Phobius"/>
    </source>
</evidence>
<gene>
    <name evidence="2" type="ORF">AFUS01_LOCUS30598</name>
</gene>
<keyword evidence="1" id="KW-0812">Transmembrane</keyword>